<keyword evidence="3" id="KW-0539">Nucleus</keyword>
<sequence length="730" mass="81463">MAEDGLSLNDQLKNLDQARLLVLKDPVYWPQIFRGILPVVAIPTIELRRWGSRFLAETFSSPVLNPEVKQELAKESLDTLLILVMERDVEVAKNIAQCCASVYPFIFKLICKDPQELVCWQKMAYIKGQLLGLWDSGIIGVRICCLKFAQRVIQVQTPGITDPRLADRSDVSLSLMPPTHPLGLLPALEAEGQALLDRLLATLLEDAKNPLLITATLNTLPVLIKTRHTISNKVLNAMLMFNPFALTSGDPTQQDLLMAKCIEKTTRVLLMHLLRSNPNGPNAAKINSHLGRLNQARVAVNEDTSRKRALSAAQGNEPSKRHKKVAEVTSTPTPPPPPPPPPPPAPKVPETLADVFTLTSDPALSSFDAQQLPLDIVLRITLLALLNVNQQSLETALSDVKQRLASIAAAAPKSDASRAVAHEDGDAGKTIATVRPTTSQLVERQQPLETRLVPRERTATPENDGLDMALAERLTPEECLEGGKDAITRLLEVGETLERTTSSSRKKDTKLGMNRVAASTWDREAWITFVSRLSTRGLAAAHSLVKQENGSLASSELSDYIRQQIFNYVTVDWRSRLDVIVAWLNEEWYNDYLMAKTEEGQVRLPQYPIWTSKVMHAIFPYLEAKDKTFLRILSEIPVLDAEVFSQIKILCLDPDRVTLGFLIITYLIIYKPPLKEMCLDLLTELYTDHPELRPQSKKFLVKWRPNVIADVEGIKQEAQQETRMESEGTK</sequence>
<dbReference type="InterPro" id="IPR011989">
    <property type="entry name" value="ARM-like"/>
</dbReference>
<evidence type="ECO:0000256" key="2">
    <source>
        <dbReference type="ARBA" id="ARBA00022664"/>
    </source>
</evidence>
<dbReference type="EMBL" id="ML119701">
    <property type="protein sequence ID" value="RPA79242.1"/>
    <property type="molecule type" value="Genomic_DNA"/>
</dbReference>
<evidence type="ECO:0000313" key="6">
    <source>
        <dbReference type="EMBL" id="RPA79242.1"/>
    </source>
</evidence>
<evidence type="ECO:0000256" key="1">
    <source>
        <dbReference type="ARBA" id="ARBA00004123"/>
    </source>
</evidence>
<gene>
    <name evidence="6" type="ORF">BJ508DRAFT_416028</name>
</gene>
<dbReference type="PANTHER" id="PTHR15245">
    <property type="entry name" value="SYMPLEKIN-RELATED"/>
    <property type="match status" value="1"/>
</dbReference>
<dbReference type="GO" id="GO:0006397">
    <property type="term" value="P:mRNA processing"/>
    <property type="evidence" value="ECO:0007669"/>
    <property type="project" value="UniProtKB-KW"/>
</dbReference>
<dbReference type="STRING" id="1160509.A0A3N4HZG3"/>
<feature type="domain" description="Symplekin/Pta1 N-terminal" evidence="5">
    <location>
        <begin position="88"/>
        <end position="307"/>
    </location>
</feature>
<dbReference type="OrthoDB" id="331600at2759"/>
<dbReference type="Proteomes" id="UP000275078">
    <property type="component" value="Unassembled WGS sequence"/>
</dbReference>
<dbReference type="GO" id="GO:0005847">
    <property type="term" value="C:mRNA cleavage and polyadenylation specificity factor complex"/>
    <property type="evidence" value="ECO:0007669"/>
    <property type="project" value="TreeGrafter"/>
</dbReference>
<keyword evidence="7" id="KW-1185">Reference proteome</keyword>
<evidence type="ECO:0000259" key="5">
    <source>
        <dbReference type="Pfam" id="PF11935"/>
    </source>
</evidence>
<accession>A0A3N4HZG3</accession>
<protein>
    <recommendedName>
        <fullName evidence="5">Symplekin/Pta1 N-terminal domain-containing protein</fullName>
    </recommendedName>
</protein>
<feature type="region of interest" description="Disordered" evidence="4">
    <location>
        <begin position="301"/>
        <end position="350"/>
    </location>
</feature>
<dbReference type="PANTHER" id="PTHR15245:SF20">
    <property type="entry name" value="SYMPLEKIN"/>
    <property type="match status" value="1"/>
</dbReference>
<dbReference type="AlphaFoldDB" id="A0A3N4HZG3"/>
<organism evidence="6 7">
    <name type="scientific">Ascobolus immersus RN42</name>
    <dbReference type="NCBI Taxonomy" id="1160509"/>
    <lineage>
        <taxon>Eukaryota</taxon>
        <taxon>Fungi</taxon>
        <taxon>Dikarya</taxon>
        <taxon>Ascomycota</taxon>
        <taxon>Pezizomycotina</taxon>
        <taxon>Pezizomycetes</taxon>
        <taxon>Pezizales</taxon>
        <taxon>Ascobolaceae</taxon>
        <taxon>Ascobolus</taxon>
    </lineage>
</organism>
<dbReference type="Pfam" id="PF11935">
    <property type="entry name" value="SYMPK_PTA1_N"/>
    <property type="match status" value="1"/>
</dbReference>
<dbReference type="Gene3D" id="1.25.10.10">
    <property type="entry name" value="Leucine-rich Repeat Variant"/>
    <property type="match status" value="1"/>
</dbReference>
<evidence type="ECO:0000313" key="7">
    <source>
        <dbReference type="Proteomes" id="UP000275078"/>
    </source>
</evidence>
<reference evidence="6 7" key="1">
    <citation type="journal article" date="2018" name="Nat. Ecol. Evol.">
        <title>Pezizomycetes genomes reveal the molecular basis of ectomycorrhizal truffle lifestyle.</title>
        <authorList>
            <person name="Murat C."/>
            <person name="Payen T."/>
            <person name="Noel B."/>
            <person name="Kuo A."/>
            <person name="Morin E."/>
            <person name="Chen J."/>
            <person name="Kohler A."/>
            <person name="Krizsan K."/>
            <person name="Balestrini R."/>
            <person name="Da Silva C."/>
            <person name="Montanini B."/>
            <person name="Hainaut M."/>
            <person name="Levati E."/>
            <person name="Barry K.W."/>
            <person name="Belfiori B."/>
            <person name="Cichocki N."/>
            <person name="Clum A."/>
            <person name="Dockter R.B."/>
            <person name="Fauchery L."/>
            <person name="Guy J."/>
            <person name="Iotti M."/>
            <person name="Le Tacon F."/>
            <person name="Lindquist E.A."/>
            <person name="Lipzen A."/>
            <person name="Malagnac F."/>
            <person name="Mello A."/>
            <person name="Molinier V."/>
            <person name="Miyauchi S."/>
            <person name="Poulain J."/>
            <person name="Riccioni C."/>
            <person name="Rubini A."/>
            <person name="Sitrit Y."/>
            <person name="Splivallo R."/>
            <person name="Traeger S."/>
            <person name="Wang M."/>
            <person name="Zifcakova L."/>
            <person name="Wipf D."/>
            <person name="Zambonelli A."/>
            <person name="Paolocci F."/>
            <person name="Nowrousian M."/>
            <person name="Ottonello S."/>
            <person name="Baldrian P."/>
            <person name="Spatafora J.W."/>
            <person name="Henrissat B."/>
            <person name="Nagy L.G."/>
            <person name="Aury J.M."/>
            <person name="Wincker P."/>
            <person name="Grigoriev I.V."/>
            <person name="Bonfante P."/>
            <person name="Martin F.M."/>
        </authorList>
    </citation>
    <scope>NUCLEOTIDE SEQUENCE [LARGE SCALE GENOMIC DNA]</scope>
    <source>
        <strain evidence="6 7">RN42</strain>
    </source>
</reference>
<dbReference type="InterPro" id="IPR032460">
    <property type="entry name" value="Symplekin/Pta1_N"/>
</dbReference>
<feature type="compositionally biased region" description="Pro residues" evidence="4">
    <location>
        <begin position="332"/>
        <end position="347"/>
    </location>
</feature>
<dbReference type="InterPro" id="IPR021850">
    <property type="entry name" value="Symplekin/Pta1"/>
</dbReference>
<evidence type="ECO:0000256" key="4">
    <source>
        <dbReference type="SAM" id="MobiDB-lite"/>
    </source>
</evidence>
<keyword evidence="2" id="KW-0507">mRNA processing</keyword>
<dbReference type="SUPFAM" id="SSF101447">
    <property type="entry name" value="Formin homology 2 domain (FH2 domain)"/>
    <property type="match status" value="1"/>
</dbReference>
<name>A0A3N4HZG3_ASCIM</name>
<evidence type="ECO:0000256" key="3">
    <source>
        <dbReference type="ARBA" id="ARBA00023242"/>
    </source>
</evidence>
<comment type="subcellular location">
    <subcellularLocation>
        <location evidence="1">Nucleus</location>
    </subcellularLocation>
</comment>
<proteinExistence type="predicted"/>